<comment type="caution">
    <text evidence="1">The sequence shown here is derived from an EMBL/GenBank/DDBJ whole genome shotgun (WGS) entry which is preliminary data.</text>
</comment>
<keyword evidence="2" id="KW-1185">Reference proteome</keyword>
<dbReference type="AlphaFoldDB" id="A0A3D9RRB5"/>
<accession>A0A3D9RRB5</accession>
<dbReference type="RefSeq" id="WP_116190723.1">
    <property type="nucleotide sequence ID" value="NZ_QTTN01000025.1"/>
</dbReference>
<dbReference type="OrthoDB" id="7869153at2"/>
<sequence length="437" mass="50966">MWRNVFIRWNASLPLHEILIPASWEVLLTSVCKITIGSWVQHVTVTIDASCSMQSIGLSEQLRHTLSLPDTLSYDINVSEGCLRLGPVIGILAYKGKQASQEKLETVRRFLLDYASINGLVYICSLDGINPRTRTLTGYYYDPQAEGYWRKSDRLPYPDVIYRRKKYNRNRAYDHLIESIRWKVFNPYFFSKLELWRSLQEHPQLRHHLPSTQLWKNSRTLPRMLNSFRSVYLKPVRGALGDGIIRVDQLRSGYAVITNRMRRKYVRNMHDLITVIRALKRNRSYLLQQSVAFTDHKRHIDFRVIMQKNEHQAWECSAVIARYGHKKQICTNEVHQIFSGQHALEHLYGLNAHQIEGVYHQIKQICTSACQLIDHRFGVFGDVGIDIVLQSNLHIWLLEINTLHRHDVASYVRDDPDLYRKVLTTPLKFAKALAGFS</sequence>
<dbReference type="InterPro" id="IPR026838">
    <property type="entry name" value="YheC/D"/>
</dbReference>
<dbReference type="Proteomes" id="UP000256304">
    <property type="component" value="Unassembled WGS sequence"/>
</dbReference>
<reference evidence="1 2" key="1">
    <citation type="submission" date="2018-08" db="EMBL/GenBank/DDBJ databases">
        <title>Genomic Encyclopedia of Type Strains, Phase III (KMG-III): the genomes of soil and plant-associated and newly described type strains.</title>
        <authorList>
            <person name="Whitman W."/>
        </authorList>
    </citation>
    <scope>NUCLEOTIDE SEQUENCE [LARGE SCALE GENOMIC DNA]</scope>
    <source>
        <strain evidence="1 2">CGMCC 1.10966</strain>
    </source>
</reference>
<gene>
    <name evidence="1" type="ORF">A8990_12528</name>
</gene>
<evidence type="ECO:0000313" key="1">
    <source>
        <dbReference type="EMBL" id="REE78631.1"/>
    </source>
</evidence>
<dbReference type="Gene3D" id="3.30.470.20">
    <property type="entry name" value="ATP-grasp fold, B domain"/>
    <property type="match status" value="1"/>
</dbReference>
<organism evidence="1 2">
    <name type="scientific">Paenibacillus taihuensis</name>
    <dbReference type="NCBI Taxonomy" id="1156355"/>
    <lineage>
        <taxon>Bacteria</taxon>
        <taxon>Bacillati</taxon>
        <taxon>Bacillota</taxon>
        <taxon>Bacilli</taxon>
        <taxon>Bacillales</taxon>
        <taxon>Paenibacillaceae</taxon>
        <taxon>Paenibacillus</taxon>
    </lineage>
</organism>
<protein>
    <submittedName>
        <fullName evidence="1">YheC/D-like protein</fullName>
    </submittedName>
</protein>
<name>A0A3D9RRB5_9BACL</name>
<evidence type="ECO:0000313" key="2">
    <source>
        <dbReference type="Proteomes" id="UP000256304"/>
    </source>
</evidence>
<dbReference type="EMBL" id="QTTN01000025">
    <property type="protein sequence ID" value="REE78631.1"/>
    <property type="molecule type" value="Genomic_DNA"/>
</dbReference>
<dbReference type="SUPFAM" id="SSF56059">
    <property type="entry name" value="Glutathione synthetase ATP-binding domain-like"/>
    <property type="match status" value="1"/>
</dbReference>
<proteinExistence type="predicted"/>
<dbReference type="Pfam" id="PF14398">
    <property type="entry name" value="ATPgrasp_YheCD"/>
    <property type="match status" value="1"/>
</dbReference>